<keyword evidence="1" id="KW-0004">4Fe-4S</keyword>
<dbReference type="Gene3D" id="6.10.250.1450">
    <property type="match status" value="1"/>
</dbReference>
<dbReference type="AlphaFoldDB" id="A0A382KTK5"/>
<reference evidence="6" key="1">
    <citation type="submission" date="2018-05" db="EMBL/GenBank/DDBJ databases">
        <authorList>
            <person name="Lanie J.A."/>
            <person name="Ng W.-L."/>
            <person name="Kazmierczak K.M."/>
            <person name="Andrzejewski T.M."/>
            <person name="Davidsen T.M."/>
            <person name="Wayne K.J."/>
            <person name="Tettelin H."/>
            <person name="Glass J.I."/>
            <person name="Rusch D."/>
            <person name="Podicherti R."/>
            <person name="Tsui H.-C.T."/>
            <person name="Winkler M.E."/>
        </authorList>
    </citation>
    <scope>NUCLEOTIDE SEQUENCE</scope>
</reference>
<evidence type="ECO:0000256" key="2">
    <source>
        <dbReference type="ARBA" id="ARBA00022723"/>
    </source>
</evidence>
<evidence type="ECO:0000256" key="4">
    <source>
        <dbReference type="ARBA" id="ARBA00023014"/>
    </source>
</evidence>
<dbReference type="InterPro" id="IPR011538">
    <property type="entry name" value="Nuo51_FMN-bd"/>
</dbReference>
<dbReference type="EMBL" id="UINC01082921">
    <property type="protein sequence ID" value="SVC28124.1"/>
    <property type="molecule type" value="Genomic_DNA"/>
</dbReference>
<accession>A0A382KTK5</accession>
<keyword evidence="2" id="KW-0479">Metal-binding</keyword>
<evidence type="ECO:0000256" key="3">
    <source>
        <dbReference type="ARBA" id="ARBA00023004"/>
    </source>
</evidence>
<dbReference type="GO" id="GO:0046872">
    <property type="term" value="F:metal ion binding"/>
    <property type="evidence" value="ECO:0007669"/>
    <property type="project" value="UniProtKB-KW"/>
</dbReference>
<keyword evidence="4" id="KW-0411">Iron-sulfur</keyword>
<feature type="domain" description="NADH-ubiquinone oxidoreductase 51kDa subunit FMN-binding" evidence="5">
    <location>
        <begin position="116"/>
        <end position="155"/>
    </location>
</feature>
<evidence type="ECO:0000256" key="1">
    <source>
        <dbReference type="ARBA" id="ARBA00022485"/>
    </source>
</evidence>
<dbReference type="GO" id="GO:0051539">
    <property type="term" value="F:4 iron, 4 sulfur cluster binding"/>
    <property type="evidence" value="ECO:0007669"/>
    <property type="project" value="UniProtKB-KW"/>
</dbReference>
<dbReference type="PANTHER" id="PTHR43578:SF3">
    <property type="entry name" value="NADH-QUINONE OXIDOREDUCTASE SUBUNIT F"/>
    <property type="match status" value="1"/>
</dbReference>
<evidence type="ECO:0000259" key="5">
    <source>
        <dbReference type="Pfam" id="PF01512"/>
    </source>
</evidence>
<name>A0A382KTK5_9ZZZZ</name>
<evidence type="ECO:0000313" key="6">
    <source>
        <dbReference type="EMBL" id="SVC28124.1"/>
    </source>
</evidence>
<keyword evidence="3" id="KW-0408">Iron</keyword>
<dbReference type="PANTHER" id="PTHR43578">
    <property type="entry name" value="NADH-QUINONE OXIDOREDUCTASE SUBUNIT F"/>
    <property type="match status" value="1"/>
</dbReference>
<dbReference type="SUPFAM" id="SSF142019">
    <property type="entry name" value="Nqo1 FMN-binding domain-like"/>
    <property type="match status" value="1"/>
</dbReference>
<gene>
    <name evidence="6" type="ORF">METZ01_LOCUS280978</name>
</gene>
<protein>
    <recommendedName>
        <fullName evidence="5">NADH-ubiquinone oxidoreductase 51kDa subunit FMN-binding domain-containing protein</fullName>
    </recommendedName>
</protein>
<dbReference type="Pfam" id="PF01512">
    <property type="entry name" value="Complex1_51K"/>
    <property type="match status" value="1"/>
</dbReference>
<proteinExistence type="predicted"/>
<dbReference type="InterPro" id="IPR037225">
    <property type="entry name" value="Nuo51_FMN-bd_sf"/>
</dbReference>
<organism evidence="6">
    <name type="scientific">marine metagenome</name>
    <dbReference type="NCBI Taxonomy" id="408172"/>
    <lineage>
        <taxon>unclassified sequences</taxon>
        <taxon>metagenomes</taxon>
        <taxon>ecological metagenomes</taxon>
    </lineage>
</organism>
<dbReference type="Gene3D" id="3.40.50.11540">
    <property type="entry name" value="NADH-ubiquinone oxidoreductase 51kDa subunit"/>
    <property type="match status" value="1"/>
</dbReference>
<sequence length="155" mass="17771">MATENNEIEIIRNGSWGAFWLEPFIEIESQNKRRGLSYADKDVSQFSSIEEFLTDFRDNEPFDIQELDFIKNQNRLVFSRIGYCNPLNLDEYINFKGYKGLERAFEIGQTDTINQIRLSGLTGRGGAAFPTGIKLQTVHDQESEVKYIVCNADEG</sequence>
<feature type="non-terminal residue" evidence="6">
    <location>
        <position position="155"/>
    </location>
</feature>